<dbReference type="InterPro" id="IPR002110">
    <property type="entry name" value="Ankyrin_rpt"/>
</dbReference>
<dbReference type="Gene3D" id="1.25.40.20">
    <property type="entry name" value="Ankyrin repeat-containing domain"/>
    <property type="match status" value="1"/>
</dbReference>
<dbReference type="AlphaFoldDB" id="V9DC51"/>
<dbReference type="PROSITE" id="PS50088">
    <property type="entry name" value="ANK_REPEAT"/>
    <property type="match status" value="1"/>
</dbReference>
<dbReference type="GeneID" id="19982277"/>
<evidence type="ECO:0000313" key="6">
    <source>
        <dbReference type="Proteomes" id="UP000030678"/>
    </source>
</evidence>
<feature type="region of interest" description="Disordered" evidence="4">
    <location>
        <begin position="95"/>
        <end position="123"/>
    </location>
</feature>
<evidence type="ECO:0000256" key="4">
    <source>
        <dbReference type="SAM" id="MobiDB-lite"/>
    </source>
</evidence>
<sequence length="251" mass="26205">MPSSSSPTVPLPTDDIDTLIYLTRANELAELQSAIDTLSTTHTCSRRTILASAIDIDADGLGSQSSLLHYAAGNGHVDTIKYLLGVLLGDGDGDGDATRDVAQKSNSNANPSPSKEDVPSASSMQTHWLLTHKNVSGNTPLHWAAMNGHLDVVMALVRAGADARVRNAAGRDCIVEAEVSALNGRSEAQVGECVVWMLKNCEGVEEGVGDGKHEEEGEVEEEAEVRQGNATSAVNGDGSGNDDGTATVPET</sequence>
<dbReference type="OrthoDB" id="10057496at2759"/>
<evidence type="ECO:0000256" key="1">
    <source>
        <dbReference type="ARBA" id="ARBA00022737"/>
    </source>
</evidence>
<organism evidence="5 6">
    <name type="scientific">Cladophialophora carrionii CBS 160.54</name>
    <dbReference type="NCBI Taxonomy" id="1279043"/>
    <lineage>
        <taxon>Eukaryota</taxon>
        <taxon>Fungi</taxon>
        <taxon>Dikarya</taxon>
        <taxon>Ascomycota</taxon>
        <taxon>Pezizomycotina</taxon>
        <taxon>Eurotiomycetes</taxon>
        <taxon>Chaetothyriomycetidae</taxon>
        <taxon>Chaetothyriales</taxon>
        <taxon>Herpotrichiellaceae</taxon>
        <taxon>Cladophialophora</taxon>
    </lineage>
</organism>
<evidence type="ECO:0000313" key="5">
    <source>
        <dbReference type="EMBL" id="ETI24415.1"/>
    </source>
</evidence>
<dbReference type="GO" id="GO:0006396">
    <property type="term" value="P:RNA processing"/>
    <property type="evidence" value="ECO:0007669"/>
    <property type="project" value="TreeGrafter"/>
</dbReference>
<dbReference type="SMART" id="SM00248">
    <property type="entry name" value="ANK"/>
    <property type="match status" value="2"/>
</dbReference>
<accession>V9DC51</accession>
<dbReference type="SUPFAM" id="SSF48403">
    <property type="entry name" value="Ankyrin repeat"/>
    <property type="match status" value="1"/>
</dbReference>
<proteinExistence type="predicted"/>
<evidence type="ECO:0000256" key="2">
    <source>
        <dbReference type="ARBA" id="ARBA00023043"/>
    </source>
</evidence>
<dbReference type="Proteomes" id="UP000030678">
    <property type="component" value="Unassembled WGS sequence"/>
</dbReference>
<dbReference type="GO" id="GO:0003723">
    <property type="term" value="F:RNA binding"/>
    <property type="evidence" value="ECO:0007669"/>
    <property type="project" value="TreeGrafter"/>
</dbReference>
<dbReference type="VEuPathDB" id="FungiDB:G647_03784"/>
<feature type="region of interest" description="Disordered" evidence="4">
    <location>
        <begin position="205"/>
        <end position="251"/>
    </location>
</feature>
<protein>
    <submittedName>
        <fullName evidence="5">Uncharacterized protein</fullName>
    </submittedName>
</protein>
<dbReference type="PROSITE" id="PS50297">
    <property type="entry name" value="ANK_REP_REGION"/>
    <property type="match status" value="1"/>
</dbReference>
<gene>
    <name evidence="5" type="ORF">G647_03784</name>
</gene>
<dbReference type="EMBL" id="KB822704">
    <property type="protein sequence ID" value="ETI24415.1"/>
    <property type="molecule type" value="Genomic_DNA"/>
</dbReference>
<dbReference type="Pfam" id="PF00023">
    <property type="entry name" value="Ank"/>
    <property type="match status" value="2"/>
</dbReference>
<evidence type="ECO:0000256" key="3">
    <source>
        <dbReference type="PROSITE-ProRule" id="PRU00023"/>
    </source>
</evidence>
<reference evidence="5 6" key="1">
    <citation type="submission" date="2013-03" db="EMBL/GenBank/DDBJ databases">
        <title>The Genome Sequence of Cladophialophora carrionii CBS 160.54.</title>
        <authorList>
            <consortium name="The Broad Institute Genomics Platform"/>
            <person name="Cuomo C."/>
            <person name="de Hoog S."/>
            <person name="Gorbushina A."/>
            <person name="Walker B."/>
            <person name="Young S.K."/>
            <person name="Zeng Q."/>
            <person name="Gargeya S."/>
            <person name="Fitzgerald M."/>
            <person name="Haas B."/>
            <person name="Abouelleil A."/>
            <person name="Allen A.W."/>
            <person name="Alvarado L."/>
            <person name="Arachchi H.M."/>
            <person name="Berlin A.M."/>
            <person name="Chapman S.B."/>
            <person name="Gainer-Dewar J."/>
            <person name="Goldberg J."/>
            <person name="Griggs A."/>
            <person name="Gujja S."/>
            <person name="Hansen M."/>
            <person name="Howarth C."/>
            <person name="Imamovic A."/>
            <person name="Ireland A."/>
            <person name="Larimer J."/>
            <person name="McCowan C."/>
            <person name="Murphy C."/>
            <person name="Pearson M."/>
            <person name="Poon T.W."/>
            <person name="Priest M."/>
            <person name="Roberts A."/>
            <person name="Saif S."/>
            <person name="Shea T."/>
            <person name="Sisk P."/>
            <person name="Sykes S."/>
            <person name="Wortman J."/>
            <person name="Nusbaum C."/>
            <person name="Birren B."/>
        </authorList>
    </citation>
    <scope>NUCLEOTIDE SEQUENCE [LARGE SCALE GENOMIC DNA]</scope>
    <source>
        <strain evidence="5 6">CBS 160.54</strain>
    </source>
</reference>
<keyword evidence="1" id="KW-0677">Repeat</keyword>
<feature type="repeat" description="ANK" evidence="3">
    <location>
        <begin position="136"/>
        <end position="168"/>
    </location>
</feature>
<keyword evidence="2 3" id="KW-0040">ANK repeat</keyword>
<dbReference type="RefSeq" id="XP_008726351.1">
    <property type="nucleotide sequence ID" value="XM_008728129.1"/>
</dbReference>
<name>V9DC51_9EURO</name>
<dbReference type="HOGENOM" id="CLU_000134_20_0_1"/>
<dbReference type="InterPro" id="IPR036770">
    <property type="entry name" value="Ankyrin_rpt-contain_sf"/>
</dbReference>
<dbReference type="PANTHER" id="PTHR24141">
    <property type="entry name" value="2-5A-DEPENDENT RIBONUCLEASE"/>
    <property type="match status" value="1"/>
</dbReference>
<dbReference type="GO" id="GO:0004540">
    <property type="term" value="F:RNA nuclease activity"/>
    <property type="evidence" value="ECO:0007669"/>
    <property type="project" value="TreeGrafter"/>
</dbReference>
<dbReference type="PANTHER" id="PTHR24141:SF1">
    <property type="entry name" value="2-5A-DEPENDENT RIBONUCLEASE"/>
    <property type="match status" value="1"/>
</dbReference>
<feature type="compositionally biased region" description="Polar residues" evidence="4">
    <location>
        <begin position="242"/>
        <end position="251"/>
    </location>
</feature>